<feature type="region of interest" description="Disordered" evidence="1">
    <location>
        <begin position="336"/>
        <end position="424"/>
    </location>
</feature>
<feature type="compositionally biased region" description="Basic and acidic residues" evidence="1">
    <location>
        <begin position="522"/>
        <end position="550"/>
    </location>
</feature>
<feature type="region of interest" description="Disordered" evidence="1">
    <location>
        <begin position="1"/>
        <end position="23"/>
    </location>
</feature>
<feature type="compositionally biased region" description="Acidic residues" evidence="1">
    <location>
        <begin position="658"/>
        <end position="674"/>
    </location>
</feature>
<dbReference type="CDD" id="cd00159">
    <property type="entry name" value="RhoGAP"/>
    <property type="match status" value="1"/>
</dbReference>
<feature type="compositionally biased region" description="Low complexity" evidence="1">
    <location>
        <begin position="830"/>
        <end position="854"/>
    </location>
</feature>
<feature type="region of interest" description="Disordered" evidence="1">
    <location>
        <begin position="479"/>
        <end position="566"/>
    </location>
</feature>
<feature type="compositionally biased region" description="Basic and acidic residues" evidence="1">
    <location>
        <begin position="713"/>
        <end position="724"/>
    </location>
</feature>
<keyword evidence="4" id="KW-1185">Reference proteome</keyword>
<dbReference type="Gene3D" id="1.10.555.10">
    <property type="entry name" value="Rho GTPase activation protein"/>
    <property type="match status" value="1"/>
</dbReference>
<dbReference type="PANTHER" id="PTHR15670:SF4">
    <property type="entry name" value="RHO GTPASE-ACTIVATING PROTEIN 11A"/>
    <property type="match status" value="1"/>
</dbReference>
<feature type="region of interest" description="Disordered" evidence="1">
    <location>
        <begin position="698"/>
        <end position="730"/>
    </location>
</feature>
<dbReference type="GO" id="GO:0007165">
    <property type="term" value="P:signal transduction"/>
    <property type="evidence" value="ECO:0007669"/>
    <property type="project" value="InterPro"/>
</dbReference>
<sequence>SDWMSSRFAGGLPSTGGRNNRKVATIPQPPILMLEKLPSQNLELSQIIHRDAAIVEQGYTKVMLRGVPRFLIDAFDRILKEGKTMEGLFRKEGNAARMKNSQDVYYCKESVTAVGNQWTVHDVCSLVKRFLRDLKTPLITSEIKTRIYEYAKKYPDGVIEPHKLTILFEPAFSDKGIIHPMPAEHIGTLGFIMRQLNELSKDSSVHHMDIQNLATVFAPTIFRDPTSAMDPTKTPKAAHGKTSLMMQKSLEENDLRITAMKVLIKNAQWIGVPSNFYLASRKESCSSASSTASTASSNVAGSCSPSHPNWSRANSLRPSVYGAAGLASLPIHNYSKAEKGGSVSGRKLEKRHSVKTTIASRGRQEEKQDKDRRRSNSTFRDVFTRIGERVRRKSGERNSPSRHMSPPSAGSRGKGGGGGSARGRSPAKKILLEINDHTVSALAAPLDHYEEVRNAVATSRPSLASSSFLQSLPVKSPKLHGRCVQQPSAAPAAAAATTTQQQPARPPPPTPRASTATIERVNSGEKKKGRTIERVCSGEKKKASPSEGRRRVSAASAAAAVPTTQPLQRRSITAVRDEPNSILGDEFFNPTHKFPKDRVRRHTAPIKTGLALRRNQPNTVHSGLKGPVMRRALTMAAADDKENARALIRVLARRRGEEEDMDVDEWGDEEDDTLTDTNRTMTGGIAVVYPSETILEMNHMESRARRNNYKIRRSGEGERGERGGSGRGSATASKLILTPIKDTACAAAPGKSSKSPAPPPLPLCSPPSSAERANSRRRSGKRSVGGEEKSEERRREEEDVEMMPPPLSAPPIPCPRFSLSGSSPHFAIPSLPAGRASSVSSSSAFTTPSTSRRPIGTTPLAAKTPVAANSPLGRRGSSASALDSPQFKAPSSFSSRRQMSVGEKDFAFSDRNRAAILDASDSAELNSNSKDGTRPSVALLRNKNKGMVAARVNLFAAIQSTSDAENASMRSSLGSRHSLTGLDDTFQSTATVRGGPPVGHSIMSSGGSSSSNSSKRSSIASHR</sequence>
<feature type="compositionally biased region" description="Pro residues" evidence="1">
    <location>
        <begin position="756"/>
        <end position="765"/>
    </location>
</feature>
<dbReference type="Proteomes" id="UP001432027">
    <property type="component" value="Unassembled WGS sequence"/>
</dbReference>
<feature type="compositionally biased region" description="Gly residues" evidence="1">
    <location>
        <begin position="412"/>
        <end position="421"/>
    </location>
</feature>
<evidence type="ECO:0000256" key="1">
    <source>
        <dbReference type="SAM" id="MobiDB-lite"/>
    </source>
</evidence>
<dbReference type="InterPro" id="IPR042869">
    <property type="entry name" value="ARHGAP11A/B"/>
</dbReference>
<feature type="compositionally biased region" description="Low complexity" evidence="1">
    <location>
        <begin position="1001"/>
        <end position="1023"/>
    </location>
</feature>
<dbReference type="Pfam" id="PF00620">
    <property type="entry name" value="RhoGAP"/>
    <property type="match status" value="1"/>
</dbReference>
<dbReference type="PANTHER" id="PTHR15670">
    <property type="entry name" value="RHO GTPASE ACTIVATING PROTEIN 11A"/>
    <property type="match status" value="1"/>
</dbReference>
<proteinExistence type="predicted"/>
<comment type="caution">
    <text evidence="3">The sequence shown here is derived from an EMBL/GenBank/DDBJ whole genome shotgun (WGS) entry which is preliminary data.</text>
</comment>
<feature type="region of interest" description="Disordered" evidence="1">
    <location>
        <begin position="288"/>
        <end position="310"/>
    </location>
</feature>
<feature type="compositionally biased region" description="Polar residues" evidence="1">
    <location>
        <begin position="877"/>
        <end position="898"/>
    </location>
</feature>
<organism evidence="3 4">
    <name type="scientific">Pristionchus entomophagus</name>
    <dbReference type="NCBI Taxonomy" id="358040"/>
    <lineage>
        <taxon>Eukaryota</taxon>
        <taxon>Metazoa</taxon>
        <taxon>Ecdysozoa</taxon>
        <taxon>Nematoda</taxon>
        <taxon>Chromadorea</taxon>
        <taxon>Rhabditida</taxon>
        <taxon>Rhabditina</taxon>
        <taxon>Diplogasteromorpha</taxon>
        <taxon>Diplogasteroidea</taxon>
        <taxon>Neodiplogasteridae</taxon>
        <taxon>Pristionchus</taxon>
    </lineage>
</organism>
<feature type="compositionally biased region" description="Low complexity" evidence="1">
    <location>
        <begin position="485"/>
        <end position="503"/>
    </location>
</feature>
<feature type="compositionally biased region" description="Pro residues" evidence="1">
    <location>
        <begin position="803"/>
        <end position="814"/>
    </location>
</feature>
<feature type="compositionally biased region" description="Low complexity" evidence="1">
    <location>
        <begin position="288"/>
        <end position="302"/>
    </location>
</feature>
<feature type="non-terminal residue" evidence="3">
    <location>
        <position position="1"/>
    </location>
</feature>
<evidence type="ECO:0000313" key="3">
    <source>
        <dbReference type="EMBL" id="GMS80846.1"/>
    </source>
</evidence>
<dbReference type="SUPFAM" id="SSF48350">
    <property type="entry name" value="GTPase activation domain, GAP"/>
    <property type="match status" value="1"/>
</dbReference>
<dbReference type="InterPro" id="IPR008936">
    <property type="entry name" value="Rho_GTPase_activation_prot"/>
</dbReference>
<feature type="region of interest" description="Disordered" evidence="1">
    <location>
        <begin position="745"/>
        <end position="898"/>
    </location>
</feature>
<gene>
    <name evidence="3" type="ORF">PENTCL1PPCAC_3021</name>
</gene>
<dbReference type="PROSITE" id="PS50238">
    <property type="entry name" value="RHOGAP"/>
    <property type="match status" value="1"/>
</dbReference>
<evidence type="ECO:0000313" key="4">
    <source>
        <dbReference type="Proteomes" id="UP001432027"/>
    </source>
</evidence>
<feature type="region of interest" description="Disordered" evidence="1">
    <location>
        <begin position="658"/>
        <end position="678"/>
    </location>
</feature>
<dbReference type="AlphaFoldDB" id="A0AAV5SBZ5"/>
<dbReference type="InterPro" id="IPR000198">
    <property type="entry name" value="RhoGAP_dom"/>
</dbReference>
<feature type="domain" description="Rho-GAP" evidence="2">
    <location>
        <begin position="42"/>
        <end position="271"/>
    </location>
</feature>
<dbReference type="EMBL" id="BTSX01000001">
    <property type="protein sequence ID" value="GMS80846.1"/>
    <property type="molecule type" value="Genomic_DNA"/>
</dbReference>
<name>A0AAV5SBZ5_9BILA</name>
<feature type="region of interest" description="Disordered" evidence="1">
    <location>
        <begin position="965"/>
        <end position="1023"/>
    </location>
</feature>
<feature type="compositionally biased region" description="Basic and acidic residues" evidence="1">
    <location>
        <begin position="784"/>
        <end position="797"/>
    </location>
</feature>
<dbReference type="SMART" id="SM00324">
    <property type="entry name" value="RhoGAP"/>
    <property type="match status" value="1"/>
</dbReference>
<feature type="compositionally biased region" description="Polar residues" evidence="1">
    <location>
        <begin position="965"/>
        <end position="978"/>
    </location>
</feature>
<reference evidence="3" key="1">
    <citation type="submission" date="2023-10" db="EMBL/GenBank/DDBJ databases">
        <title>Genome assembly of Pristionchus species.</title>
        <authorList>
            <person name="Yoshida K."/>
            <person name="Sommer R.J."/>
        </authorList>
    </citation>
    <scope>NUCLEOTIDE SEQUENCE</scope>
    <source>
        <strain evidence="3">RS0144</strain>
    </source>
</reference>
<feature type="compositionally biased region" description="Low complexity" evidence="1">
    <location>
        <begin position="745"/>
        <end position="755"/>
    </location>
</feature>
<protein>
    <recommendedName>
        <fullName evidence="2">Rho-GAP domain-containing protein</fullName>
    </recommendedName>
</protein>
<feature type="compositionally biased region" description="Basic and acidic residues" evidence="1">
    <location>
        <begin position="382"/>
        <end position="396"/>
    </location>
</feature>
<evidence type="ECO:0000259" key="2">
    <source>
        <dbReference type="PROSITE" id="PS50238"/>
    </source>
</evidence>
<feature type="compositionally biased region" description="Basic and acidic residues" evidence="1">
    <location>
        <begin position="362"/>
        <end position="374"/>
    </location>
</feature>
<accession>A0AAV5SBZ5</accession>
<dbReference type="GO" id="GO:0005096">
    <property type="term" value="F:GTPase activator activity"/>
    <property type="evidence" value="ECO:0007669"/>
    <property type="project" value="TreeGrafter"/>
</dbReference>